<comment type="subcellular location">
    <subcellularLocation>
        <location evidence="1">Cytoplasm</location>
    </subcellularLocation>
</comment>
<dbReference type="HAMAP" id="MF_03198">
    <property type="entry name" value="Methyltr_EFM6"/>
    <property type="match status" value="1"/>
</dbReference>
<evidence type="ECO:0000313" key="3">
    <source>
        <dbReference type="Proteomes" id="UP000799302"/>
    </source>
</evidence>
<dbReference type="Pfam" id="PF10294">
    <property type="entry name" value="Methyltransf_16"/>
    <property type="match status" value="1"/>
</dbReference>
<dbReference type="OrthoDB" id="407325at2759"/>
<dbReference type="InterPro" id="IPR033684">
    <property type="entry name" value="EFM6"/>
</dbReference>
<evidence type="ECO:0000313" key="2">
    <source>
        <dbReference type="EMBL" id="KAF2673725.1"/>
    </source>
</evidence>
<dbReference type="EC" id="2.1.1.-" evidence="1"/>
<feature type="binding site" evidence="1">
    <location>
        <position position="158"/>
    </location>
    <ligand>
        <name>S-adenosyl-L-methionine</name>
        <dbReference type="ChEBI" id="CHEBI:59789"/>
    </ligand>
</feature>
<feature type="binding site" evidence="1">
    <location>
        <begin position="87"/>
        <end position="89"/>
    </location>
    <ligand>
        <name>S-adenosyl-L-methionine</name>
        <dbReference type="ChEBI" id="CHEBI:59789"/>
    </ligand>
</feature>
<dbReference type="GO" id="GO:0005829">
    <property type="term" value="C:cytosol"/>
    <property type="evidence" value="ECO:0007669"/>
    <property type="project" value="TreeGrafter"/>
</dbReference>
<feature type="binding site" evidence="1">
    <location>
        <position position="140"/>
    </location>
    <ligand>
        <name>S-adenosyl-L-methionine</name>
        <dbReference type="ChEBI" id="CHEBI:59789"/>
    </ligand>
</feature>
<protein>
    <recommendedName>
        <fullName evidence="1">Protein-lysine N-methyltransferase EFM6</fullName>
        <ecNumber evidence="1">2.1.1.-</ecNumber>
    </recommendedName>
    <alternativeName>
        <fullName evidence="1">Elongation factor methyltransferase 6</fullName>
    </alternativeName>
</protein>
<dbReference type="Gene3D" id="3.40.50.150">
    <property type="entry name" value="Vaccinia Virus protein VP39"/>
    <property type="match status" value="1"/>
</dbReference>
<comment type="function">
    <text evidence="1">S-adenosyl-L-methionine-dependent protein-lysine N-methyltransferase that methylates elongation factor 1-alpha.</text>
</comment>
<organism evidence="2 3">
    <name type="scientific">Microthyrium microscopicum</name>
    <dbReference type="NCBI Taxonomy" id="703497"/>
    <lineage>
        <taxon>Eukaryota</taxon>
        <taxon>Fungi</taxon>
        <taxon>Dikarya</taxon>
        <taxon>Ascomycota</taxon>
        <taxon>Pezizomycotina</taxon>
        <taxon>Dothideomycetes</taxon>
        <taxon>Dothideomycetes incertae sedis</taxon>
        <taxon>Microthyriales</taxon>
        <taxon>Microthyriaceae</taxon>
        <taxon>Microthyrium</taxon>
    </lineage>
</organism>
<keyword evidence="1" id="KW-0808">Transferase</keyword>
<feature type="binding site" evidence="1">
    <location>
        <position position="112"/>
    </location>
    <ligand>
        <name>S-adenosyl-L-methionine</name>
        <dbReference type="ChEBI" id="CHEBI:59789"/>
    </ligand>
</feature>
<dbReference type="AlphaFoldDB" id="A0A6A6UN67"/>
<comment type="similarity">
    <text evidence="1">Belongs to the class I-like SAM-binding methyltransferase superfamily. METTL21 family. EFM6 subfamily.</text>
</comment>
<dbReference type="GO" id="GO:0032259">
    <property type="term" value="P:methylation"/>
    <property type="evidence" value="ECO:0007669"/>
    <property type="project" value="UniProtKB-KW"/>
</dbReference>
<feature type="binding site" evidence="1">
    <location>
        <position position="59"/>
    </location>
    <ligand>
        <name>S-adenosyl-L-methionine</name>
        <dbReference type="ChEBI" id="CHEBI:59789"/>
    </ligand>
</feature>
<dbReference type="SUPFAM" id="SSF53335">
    <property type="entry name" value="S-adenosyl-L-methionine-dependent methyltransferases"/>
    <property type="match status" value="1"/>
</dbReference>
<keyword evidence="1" id="KW-0489">Methyltransferase</keyword>
<dbReference type="PANTHER" id="PTHR14614:SF152">
    <property type="entry name" value="PROTEIN-LYSINE N-METHYLTRANSFERASE EFM6"/>
    <property type="match status" value="1"/>
</dbReference>
<accession>A0A6A6UN67</accession>
<sequence>MSDNELDEKEPDFFNFSEDLVELPQIKQAGTAALDFDGLLSEELKLHEDLTNGCGGQLWPAGMVLSKYMLRKFGHGGLENKTIVEIGAGGGLVGLAVAKGCHGFQAPMYITDQVNMLELMKQNILKNDLTQLVQAKVYDWGEACPSDMPSQPDIILAADCVYFEPAFPLLEKTLVDLIGDNSVCYFCFKKRRRADMHFIKSIKKSFNVTLVDDDPDTPTYSKENISL</sequence>
<keyword evidence="1" id="KW-0949">S-adenosyl-L-methionine</keyword>
<name>A0A6A6UN67_9PEZI</name>
<dbReference type="InterPro" id="IPR019410">
    <property type="entry name" value="Methyltransf_16"/>
</dbReference>
<evidence type="ECO:0000256" key="1">
    <source>
        <dbReference type="HAMAP-Rule" id="MF_03198"/>
    </source>
</evidence>
<keyword evidence="1" id="KW-0963">Cytoplasm</keyword>
<dbReference type="EMBL" id="MU004231">
    <property type="protein sequence ID" value="KAF2673725.1"/>
    <property type="molecule type" value="Genomic_DNA"/>
</dbReference>
<keyword evidence="3" id="KW-1185">Reference proteome</keyword>
<dbReference type="Proteomes" id="UP000799302">
    <property type="component" value="Unassembled WGS sequence"/>
</dbReference>
<reference evidence="2" key="1">
    <citation type="journal article" date="2020" name="Stud. Mycol.">
        <title>101 Dothideomycetes genomes: a test case for predicting lifestyles and emergence of pathogens.</title>
        <authorList>
            <person name="Haridas S."/>
            <person name="Albert R."/>
            <person name="Binder M."/>
            <person name="Bloem J."/>
            <person name="Labutti K."/>
            <person name="Salamov A."/>
            <person name="Andreopoulos B."/>
            <person name="Baker S."/>
            <person name="Barry K."/>
            <person name="Bills G."/>
            <person name="Bluhm B."/>
            <person name="Cannon C."/>
            <person name="Castanera R."/>
            <person name="Culley D."/>
            <person name="Daum C."/>
            <person name="Ezra D."/>
            <person name="Gonzalez J."/>
            <person name="Henrissat B."/>
            <person name="Kuo A."/>
            <person name="Liang C."/>
            <person name="Lipzen A."/>
            <person name="Lutzoni F."/>
            <person name="Magnuson J."/>
            <person name="Mondo S."/>
            <person name="Nolan M."/>
            <person name="Ohm R."/>
            <person name="Pangilinan J."/>
            <person name="Park H.-J."/>
            <person name="Ramirez L."/>
            <person name="Alfaro M."/>
            <person name="Sun H."/>
            <person name="Tritt A."/>
            <person name="Yoshinaga Y."/>
            <person name="Zwiers L.-H."/>
            <person name="Turgeon B."/>
            <person name="Goodwin S."/>
            <person name="Spatafora J."/>
            <person name="Crous P."/>
            <person name="Grigoriev I."/>
        </authorList>
    </citation>
    <scope>NUCLEOTIDE SEQUENCE</scope>
    <source>
        <strain evidence="2">CBS 115976</strain>
    </source>
</reference>
<dbReference type="PANTHER" id="PTHR14614">
    <property type="entry name" value="HEPATOCELLULAR CARCINOMA-ASSOCIATED ANTIGEN"/>
    <property type="match status" value="1"/>
</dbReference>
<gene>
    <name evidence="1" type="primary">EFM6</name>
    <name evidence="2" type="ORF">BT63DRAFT_367821</name>
</gene>
<dbReference type="GO" id="GO:0016279">
    <property type="term" value="F:protein-lysine N-methyltransferase activity"/>
    <property type="evidence" value="ECO:0007669"/>
    <property type="project" value="UniProtKB-UniRule"/>
</dbReference>
<dbReference type="InterPro" id="IPR029063">
    <property type="entry name" value="SAM-dependent_MTases_sf"/>
</dbReference>
<proteinExistence type="inferred from homology"/>